<dbReference type="GO" id="GO:0005524">
    <property type="term" value="F:ATP binding"/>
    <property type="evidence" value="ECO:0007669"/>
    <property type="project" value="InterPro"/>
</dbReference>
<evidence type="ECO:0000259" key="1">
    <source>
        <dbReference type="PROSITE" id="PS51192"/>
    </source>
</evidence>
<sequence>MLKLRDYQRASIDALYDYWSREPGSPLIVLPTGGGKSLVIASLVKELLADYPDMRILNVTHVKELLVQNYQELLGIWEFAPAGLFSAGLGRRDAHAQILFGGIQTIASKAALIGHVDLVLIDEAHLTPRKAETQYGKLLDGLRKTNPDLKLVGLTATPYRLGEGRLDEGEGALFDTICYEKPVGEMIGEGYLCRPISKAMETGYDLTGVGKVGGDYNQTRLQAAIDRSDVTARAVAEVMAYGEDRRAWLLFCSGVEHAYHVRDELRGRGIPTETVAGETPAEERARILADFKAGRIRAVTNNSVLTTGFNHPGIDLLAMMRPTLSTSLYVQMVGRGLRNAPGKDTCLVLDFAGNVRKHGPIDAVEPKPAGKGDGEAPVKLCPECDSLVHASARVCDDCGYEFPRETEEKIKAKADDAPILSTGDPVWRDVQKRRLHFHEKLGGTPSVRVEYTSGMTVYKSWVCPGHTGFAKTKADRWWAKHGGGRPFPKDAGEFLDRAGELLTTEAISVKPSGRYMEVVDERPGSEWAGADEVASTAPPMTYLDRMDGGVEDIEEIPF</sequence>
<keyword evidence="3" id="KW-0067">ATP-binding</keyword>
<dbReference type="AlphaFoldDB" id="A0A7S8HCC3"/>
<dbReference type="Pfam" id="PF00271">
    <property type="entry name" value="Helicase_C"/>
    <property type="match status" value="1"/>
</dbReference>
<evidence type="ECO:0000259" key="2">
    <source>
        <dbReference type="PROSITE" id="PS51194"/>
    </source>
</evidence>
<dbReference type="GO" id="GO:0003677">
    <property type="term" value="F:DNA binding"/>
    <property type="evidence" value="ECO:0007669"/>
    <property type="project" value="InterPro"/>
</dbReference>
<keyword evidence="3" id="KW-0547">Nucleotide-binding</keyword>
<proteinExistence type="predicted"/>
<dbReference type="InterPro" id="IPR014001">
    <property type="entry name" value="Helicase_ATP-bd"/>
</dbReference>
<dbReference type="Gene3D" id="3.40.50.300">
    <property type="entry name" value="P-loop containing nucleotide triphosphate hydrolases"/>
    <property type="match status" value="2"/>
</dbReference>
<dbReference type="GO" id="GO:0005829">
    <property type="term" value="C:cytosol"/>
    <property type="evidence" value="ECO:0007669"/>
    <property type="project" value="TreeGrafter"/>
</dbReference>
<dbReference type="InterPro" id="IPR006935">
    <property type="entry name" value="Helicase/UvrB_N"/>
</dbReference>
<keyword evidence="3" id="KW-0378">Hydrolase</keyword>
<keyword evidence="3" id="KW-0347">Helicase</keyword>
<dbReference type="GO" id="GO:0016787">
    <property type="term" value="F:hydrolase activity"/>
    <property type="evidence" value="ECO:0007669"/>
    <property type="project" value="InterPro"/>
</dbReference>
<feature type="domain" description="Helicase ATP-binding" evidence="1">
    <location>
        <begin position="17"/>
        <end position="158"/>
    </location>
</feature>
<organism evidence="3 4">
    <name type="scientific">Kaustia mangrovi</name>
    <dbReference type="NCBI Taxonomy" id="2593653"/>
    <lineage>
        <taxon>Bacteria</taxon>
        <taxon>Pseudomonadati</taxon>
        <taxon>Pseudomonadota</taxon>
        <taxon>Alphaproteobacteria</taxon>
        <taxon>Hyphomicrobiales</taxon>
        <taxon>Parvibaculaceae</taxon>
        <taxon>Kaustia</taxon>
    </lineage>
</organism>
<feature type="domain" description="Helicase C-terminal" evidence="2">
    <location>
        <begin position="234"/>
        <end position="379"/>
    </location>
</feature>
<dbReference type="Pfam" id="PF04851">
    <property type="entry name" value="ResIII"/>
    <property type="match status" value="1"/>
</dbReference>
<accession>A0A7S8HCC3</accession>
<name>A0A7S8HCC3_9HYPH</name>
<gene>
    <name evidence="3" type="ORF">HW532_12665</name>
</gene>
<dbReference type="RefSeq" id="WP_213160834.1">
    <property type="nucleotide sequence ID" value="NZ_CP058214.1"/>
</dbReference>
<dbReference type="EMBL" id="CP058214">
    <property type="protein sequence ID" value="QPC43470.1"/>
    <property type="molecule type" value="Genomic_DNA"/>
</dbReference>
<dbReference type="InterPro" id="IPR001650">
    <property type="entry name" value="Helicase_C-like"/>
</dbReference>
<dbReference type="SMART" id="SM00490">
    <property type="entry name" value="HELICc"/>
    <property type="match status" value="1"/>
</dbReference>
<dbReference type="PANTHER" id="PTHR47396:SF1">
    <property type="entry name" value="ATP-DEPENDENT HELICASE IRC3-RELATED"/>
    <property type="match status" value="1"/>
</dbReference>
<evidence type="ECO:0000313" key="4">
    <source>
        <dbReference type="Proteomes" id="UP000593594"/>
    </source>
</evidence>
<evidence type="ECO:0000313" key="3">
    <source>
        <dbReference type="EMBL" id="QPC43470.1"/>
    </source>
</evidence>
<reference evidence="3 4" key="1">
    <citation type="submission" date="2020-06" db="EMBL/GenBank/DDBJ databases">
        <title>Genome sequence of 2 isolates from Red Sea Mangroves.</title>
        <authorList>
            <person name="Sefrji F."/>
            <person name="Michoud G."/>
            <person name="Merlino G."/>
            <person name="Daffonchio D."/>
        </authorList>
    </citation>
    <scope>NUCLEOTIDE SEQUENCE [LARGE SCALE GENOMIC DNA]</scope>
    <source>
        <strain evidence="3 4">R1DC25</strain>
    </source>
</reference>
<dbReference type="InterPro" id="IPR050742">
    <property type="entry name" value="Helicase_Restrict-Modif_Enz"/>
</dbReference>
<dbReference type="Proteomes" id="UP000593594">
    <property type="component" value="Chromosome"/>
</dbReference>
<dbReference type="PANTHER" id="PTHR47396">
    <property type="entry name" value="TYPE I RESTRICTION ENZYME ECOKI R PROTEIN"/>
    <property type="match status" value="1"/>
</dbReference>
<protein>
    <submittedName>
        <fullName evidence="3">DEAD/DEAH box helicase family protein</fullName>
    </submittedName>
</protein>
<dbReference type="PROSITE" id="PS51194">
    <property type="entry name" value="HELICASE_CTER"/>
    <property type="match status" value="1"/>
</dbReference>
<dbReference type="InterPro" id="IPR027417">
    <property type="entry name" value="P-loop_NTPase"/>
</dbReference>
<keyword evidence="4" id="KW-1185">Reference proteome</keyword>
<dbReference type="PROSITE" id="PS51192">
    <property type="entry name" value="HELICASE_ATP_BIND_1"/>
    <property type="match status" value="1"/>
</dbReference>
<dbReference type="SMART" id="SM00487">
    <property type="entry name" value="DEXDc"/>
    <property type="match status" value="1"/>
</dbReference>
<dbReference type="SUPFAM" id="SSF52540">
    <property type="entry name" value="P-loop containing nucleoside triphosphate hydrolases"/>
    <property type="match status" value="1"/>
</dbReference>
<dbReference type="KEGG" id="kmn:HW532_12665"/>
<dbReference type="GO" id="GO:0004386">
    <property type="term" value="F:helicase activity"/>
    <property type="evidence" value="ECO:0007669"/>
    <property type="project" value="UniProtKB-KW"/>
</dbReference>